<proteinExistence type="predicted"/>
<keyword evidence="3" id="KW-1185">Reference proteome</keyword>
<dbReference type="EMBL" id="CP089984">
    <property type="protein sequence ID" value="WXB16627.1"/>
    <property type="molecule type" value="Genomic_DNA"/>
</dbReference>
<evidence type="ECO:0000313" key="3">
    <source>
        <dbReference type="Proteomes" id="UP001370348"/>
    </source>
</evidence>
<feature type="signal peptide" evidence="1">
    <location>
        <begin position="1"/>
        <end position="25"/>
    </location>
</feature>
<name>A0ABZ2M0I1_9BACT</name>
<dbReference type="RefSeq" id="WP_394826254.1">
    <property type="nucleotide sequence ID" value="NZ_CP089984.1"/>
</dbReference>
<dbReference type="PROSITE" id="PS51257">
    <property type="entry name" value="PROKAR_LIPOPROTEIN"/>
    <property type="match status" value="1"/>
</dbReference>
<evidence type="ECO:0000256" key="1">
    <source>
        <dbReference type="SAM" id="SignalP"/>
    </source>
</evidence>
<organism evidence="2 3">
    <name type="scientific">Pendulispora albinea</name>
    <dbReference type="NCBI Taxonomy" id="2741071"/>
    <lineage>
        <taxon>Bacteria</taxon>
        <taxon>Pseudomonadati</taxon>
        <taxon>Myxococcota</taxon>
        <taxon>Myxococcia</taxon>
        <taxon>Myxococcales</taxon>
        <taxon>Sorangiineae</taxon>
        <taxon>Pendulisporaceae</taxon>
        <taxon>Pendulispora</taxon>
    </lineage>
</organism>
<gene>
    <name evidence="2" type="ORF">LZC94_04955</name>
</gene>
<evidence type="ECO:0000313" key="2">
    <source>
        <dbReference type="EMBL" id="WXB16627.1"/>
    </source>
</evidence>
<reference evidence="2 3" key="1">
    <citation type="submission" date="2021-12" db="EMBL/GenBank/DDBJ databases">
        <title>Discovery of the Pendulisporaceae a myxobacterial family with distinct sporulation behavior and unique specialized metabolism.</title>
        <authorList>
            <person name="Garcia R."/>
            <person name="Popoff A."/>
            <person name="Bader C.D."/>
            <person name="Loehr J."/>
            <person name="Walesch S."/>
            <person name="Walt C."/>
            <person name="Boldt J."/>
            <person name="Bunk B."/>
            <person name="Haeckl F.J.F.P.J."/>
            <person name="Gunesch A.P."/>
            <person name="Birkelbach J."/>
            <person name="Nuebel U."/>
            <person name="Pietschmann T."/>
            <person name="Bach T."/>
            <person name="Mueller R."/>
        </authorList>
    </citation>
    <scope>NUCLEOTIDE SEQUENCE [LARGE SCALE GENOMIC DNA]</scope>
    <source>
        <strain evidence="2 3">MSr11954</strain>
    </source>
</reference>
<accession>A0ABZ2M0I1</accession>
<keyword evidence="1" id="KW-0732">Signal</keyword>
<sequence length="248" mass="26249">MALKRIAVFTSSVLASCLLGGIAHAENTRVVNTTSEGIFDRPHTIAEIEAGIITLPNAPISSSQRGGETPFGTIGKGDATVLVGLHLLYRASKEFAFGAGFLLGPQPTSDSQYGGAIGLKRSHARSYLLLGTELRYIPIRSKTLEGWLGLTAGGVIIADRFSTETPEKVPAILGTPDVTVRTEGFTIGAELGGSWMFADRWALGAILRTDRWILPNSQQCTAIGDCGTLTGTVSSVQFGLTIGYRIPL</sequence>
<feature type="chain" id="PRO_5045860396" description="Outer membrane beta-barrel domain-containing protein" evidence="1">
    <location>
        <begin position="26"/>
        <end position="248"/>
    </location>
</feature>
<evidence type="ECO:0008006" key="4">
    <source>
        <dbReference type="Google" id="ProtNLM"/>
    </source>
</evidence>
<dbReference type="Proteomes" id="UP001370348">
    <property type="component" value="Chromosome"/>
</dbReference>
<protein>
    <recommendedName>
        <fullName evidence="4">Outer membrane beta-barrel domain-containing protein</fullName>
    </recommendedName>
</protein>